<sequence length="1465" mass="160152">PEELGDYGYTGRLAKIVAANQLAPVGANNLSQFAIKPGRQVQVIHLPEKVLAKQHLYLQVAGQPSNRNPDFSSNGQASGLLKYRPTHYVPVKVPLHDEEASELSRQAYRKAEKDNPDLELKKPEPLYAWQYRPELQFSLYELNVEQIRREYVDGDTNDVLKDKSPTISGGDKYLAFVYDLISSEFGMLDTWDIKGERNLLLDLGGAEVKVAVGSDRTVRFENLDSIAGLDESDYLTLRLFSNNDMGNSLWEFAFEQLFMFPEPSSAVPVVELSADDAAAVPYSAIYPIAPDTPTAMRWEAISNLPVKFDPPSQMSMSGHFVTKASLPTLASSLVQVYAVDLSNAKNKFFSLVYQIVPGSASNMTVSQSGKTAITGFGEVVVEIEVRDKFNNLVKDGTAINIEAQDLDISGDFETRSGRATIRVRGGFSPGNQDLNISVGEVKKTVPIMVHDVSLSIDFPSKIEIGQTVPAKITASSTYGNLQGLVVDVSGIRASLGERLRPLNAENSVLANVYVGNFIGEGRIFATIADKIVRKEFEVIDSSPVQLLDRVLVSGVPGKGAFDVEGRRYEYTSQTAVVVRGAPGERVSASLIDYLEPPLLPELHYSFQERPVEGALKDDVIGVAAVVKNAERVSDRFKKLAYAYSLKSDSTISIEYERMGQIRDVGLVFNLKAHGSGEILDYRPAGIKVRWDGSSQLKVTRNIDTDSQQVITAPVVGDVWHRVGVHLIEGQLILQVDEAVYKSGDIVPSVGLTGSQEAILGNGIDALVSDLSFYDWASEKITTFEGGELEASAVIDSSGKAVIRLSAAPTNLFANVTLRRLDYWKNRGGASGFLQVAYAAGDDCQPVNPSTLDDFGAVMGAGEAYARFMADCKILPKMKEALVVIRTEQGVWKRGLAIAELGLLTGLYTQTKLVELQMVLGPQCLKGAITGDVENIGSAVCDIITSFFLIGDIRDFALHSKYMYWDNDMQKFDYPVYVFAGLGIAADLASLAGVGIPVNLGLAGAKAGAKTMKGPFMTALAKYLDKEMGGDLTNVDKILPAMKKGLPLLQITAAVILYKDEAAELYKALRGITSEDLVGMMNYARFALAKAGVTSLVWVDEEGYLQQAYALDKDALLKLLGGSEAGGRAIKKMIDSMNKALYTAEGAPAYRNNRDNIARLFIRGVKKFGENIDEISNNELAKIVSEDKFLTALILATHVGEKAGRSGQDVVDSIRRFHCVPSDCGWGSSTTLDFFSLFDKIATKHGDKLTKHEEALGSLSEMIRDMGNAGNATQGLNKARGATEALIQMTKMMDDGWELVRAEARFLDDPNLPHVHDLVMKMGDKYKYIEVKNWNQSDNGPSLAVYLWSSMKGAADAKDGKAGQLFVDLKRAFSKDLNDLDVQWTFGNRAGDTAKIVDDLVEKVKAEPKRLLVILEDAGNSSLKSELESLVRSKAWEDVDFFVDKKFKPVIERMFQAGATLDKVMQ</sequence>
<reference evidence="1 2" key="1">
    <citation type="submission" date="2016-10" db="EMBL/GenBank/DDBJ databases">
        <authorList>
            <person name="de Groot N.N."/>
        </authorList>
    </citation>
    <scope>NUCLEOTIDE SEQUENCE [LARGE SCALE GENOMIC DNA]</scope>
    <source>
        <strain evidence="1 2">JCM 21544</strain>
    </source>
</reference>
<proteinExistence type="predicted"/>
<accession>A0A1G9QEL9</accession>
<evidence type="ECO:0000313" key="1">
    <source>
        <dbReference type="EMBL" id="SDM09544.1"/>
    </source>
</evidence>
<evidence type="ECO:0000313" key="2">
    <source>
        <dbReference type="Proteomes" id="UP000198706"/>
    </source>
</evidence>
<dbReference type="Proteomes" id="UP000198706">
    <property type="component" value="Unassembled WGS sequence"/>
</dbReference>
<gene>
    <name evidence="1" type="ORF">SAMN05216186_1522</name>
</gene>
<dbReference type="EMBL" id="FNFD01000052">
    <property type="protein sequence ID" value="SDM09544.1"/>
    <property type="molecule type" value="Genomic_DNA"/>
</dbReference>
<organism evidence="1 2">
    <name type="scientific">Pseudomonas indica</name>
    <dbReference type="NCBI Taxonomy" id="137658"/>
    <lineage>
        <taxon>Bacteria</taxon>
        <taxon>Pseudomonadati</taxon>
        <taxon>Pseudomonadota</taxon>
        <taxon>Gammaproteobacteria</taxon>
        <taxon>Pseudomonadales</taxon>
        <taxon>Pseudomonadaceae</taxon>
        <taxon>Pseudomonas</taxon>
    </lineage>
</organism>
<dbReference type="STRING" id="137658.SAMN05216186_1522"/>
<protein>
    <submittedName>
        <fullName evidence="1">Uncharacterized protein</fullName>
    </submittedName>
</protein>
<keyword evidence="2" id="KW-1185">Reference proteome</keyword>
<feature type="non-terminal residue" evidence="1">
    <location>
        <position position="1"/>
    </location>
</feature>
<name>A0A1G9QEL9_9PSED</name>